<keyword evidence="2" id="KW-1185">Reference proteome</keyword>
<dbReference type="EMBL" id="JAGSPD010000007">
    <property type="protein sequence ID" value="MBV7269521.1"/>
    <property type="molecule type" value="Genomic_DNA"/>
</dbReference>
<evidence type="ECO:0000313" key="2">
    <source>
        <dbReference type="Proteomes" id="UP001138894"/>
    </source>
</evidence>
<accession>A0A9X1F901</accession>
<protein>
    <submittedName>
        <fullName evidence="1">Type II toxin-antitoxin system RelE/ParE family toxin</fullName>
    </submittedName>
</protein>
<sequence>MEESYEFSDEARLELYKAECYFKLIDKENEFLDDLINQLRLIISMPRAFQERYKAVRIIKFEYFNYTIHYKVRDNNSIIIYRVINQSQDY</sequence>
<dbReference type="AlphaFoldDB" id="A0A9X1F901"/>
<dbReference type="RefSeq" id="WP_218546260.1">
    <property type="nucleotide sequence ID" value="NZ_JAGSPD010000007.1"/>
</dbReference>
<dbReference type="InterPro" id="IPR007712">
    <property type="entry name" value="RelE/ParE_toxin"/>
</dbReference>
<comment type="caution">
    <text evidence="1">The sequence shown here is derived from an EMBL/GenBank/DDBJ whole genome shotgun (WGS) entry which is preliminary data.</text>
</comment>
<organism evidence="1 2">
    <name type="scientific">Winogradskyella luteola</name>
    <dbReference type="NCBI Taxonomy" id="2828330"/>
    <lineage>
        <taxon>Bacteria</taxon>
        <taxon>Pseudomonadati</taxon>
        <taxon>Bacteroidota</taxon>
        <taxon>Flavobacteriia</taxon>
        <taxon>Flavobacteriales</taxon>
        <taxon>Flavobacteriaceae</taxon>
        <taxon>Winogradskyella</taxon>
    </lineage>
</organism>
<dbReference type="Proteomes" id="UP001138894">
    <property type="component" value="Unassembled WGS sequence"/>
</dbReference>
<name>A0A9X1F901_9FLAO</name>
<reference evidence="1" key="1">
    <citation type="submission" date="2021-04" db="EMBL/GenBank/DDBJ databases">
        <authorList>
            <person name="Pira H."/>
            <person name="Risdian C."/>
            <person name="Wink J."/>
        </authorList>
    </citation>
    <scope>NUCLEOTIDE SEQUENCE</scope>
    <source>
        <strain evidence="1">WHY3</strain>
    </source>
</reference>
<dbReference type="Pfam" id="PF05016">
    <property type="entry name" value="ParE_toxin"/>
    <property type="match status" value="1"/>
</dbReference>
<proteinExistence type="predicted"/>
<gene>
    <name evidence="1" type="ORF">KCG49_10015</name>
</gene>
<evidence type="ECO:0000313" key="1">
    <source>
        <dbReference type="EMBL" id="MBV7269521.1"/>
    </source>
</evidence>